<evidence type="ECO:0000259" key="1">
    <source>
        <dbReference type="Pfam" id="PF07872"/>
    </source>
</evidence>
<feature type="domain" description="DUF1659" evidence="1">
    <location>
        <begin position="11"/>
        <end position="58"/>
    </location>
</feature>
<evidence type="ECO:0000313" key="3">
    <source>
        <dbReference type="Proteomes" id="UP000587880"/>
    </source>
</evidence>
<name>A0A7X9XP16_CLOBE</name>
<dbReference type="RefSeq" id="WP_168981672.1">
    <property type="nucleotide sequence ID" value="NZ_JABAGD010000011.1"/>
</dbReference>
<reference evidence="2 3" key="1">
    <citation type="submission" date="2020-04" db="EMBL/GenBank/DDBJ databases">
        <authorList>
            <person name="Hitch T.C.A."/>
            <person name="Wylensek D."/>
            <person name="Clavel T."/>
        </authorList>
    </citation>
    <scope>NUCLEOTIDE SEQUENCE [LARGE SCALE GENOMIC DNA]</scope>
    <source>
        <strain evidence="2 3">WB01_NA02</strain>
    </source>
</reference>
<dbReference type="Pfam" id="PF07872">
    <property type="entry name" value="DUF1659"/>
    <property type="match status" value="1"/>
</dbReference>
<dbReference type="EMBL" id="JABAGD010000011">
    <property type="protein sequence ID" value="NMF04700.1"/>
    <property type="molecule type" value="Genomic_DNA"/>
</dbReference>
<dbReference type="InterPro" id="IPR012454">
    <property type="entry name" value="DUF1659"/>
</dbReference>
<protein>
    <submittedName>
        <fullName evidence="2">DUF1659 domain-containing protein</fullName>
    </submittedName>
</protein>
<evidence type="ECO:0000313" key="2">
    <source>
        <dbReference type="EMBL" id="NMF04700.1"/>
    </source>
</evidence>
<gene>
    <name evidence="2" type="ORF">HF849_08005</name>
</gene>
<dbReference type="Proteomes" id="UP000587880">
    <property type="component" value="Unassembled WGS sequence"/>
</dbReference>
<comment type="caution">
    <text evidence="2">The sequence shown here is derived from an EMBL/GenBank/DDBJ whole genome shotgun (WGS) entry which is preliminary data.</text>
</comment>
<dbReference type="AlphaFoldDB" id="A0A7X9XP16"/>
<organism evidence="2 3">
    <name type="scientific">Clostridium beijerinckii</name>
    <name type="common">Clostridium MP</name>
    <dbReference type="NCBI Taxonomy" id="1520"/>
    <lineage>
        <taxon>Bacteria</taxon>
        <taxon>Bacillati</taxon>
        <taxon>Bacillota</taxon>
        <taxon>Clostridia</taxon>
        <taxon>Eubacteriales</taxon>
        <taxon>Clostridiaceae</taxon>
        <taxon>Clostridium</taxon>
    </lineage>
</organism>
<proteinExistence type="predicted"/>
<sequence length="59" mass="6596">MTSKPYLFLYPTYAKKTFANVKNDVNIENVYAVADAIKGILSAKTRSYFLNETSSIVQG</sequence>
<accession>A0A7X9XP16</accession>